<keyword evidence="2" id="KW-0808">Transferase</keyword>
<dbReference type="PROSITE" id="PS51186">
    <property type="entry name" value="GNAT"/>
    <property type="match status" value="1"/>
</dbReference>
<evidence type="ECO:0000313" key="3">
    <source>
        <dbReference type="Proteomes" id="UP000236752"/>
    </source>
</evidence>
<organism evidence="2 3">
    <name type="scientific">Thalassococcus halodurans</name>
    <dbReference type="NCBI Taxonomy" id="373675"/>
    <lineage>
        <taxon>Bacteria</taxon>
        <taxon>Pseudomonadati</taxon>
        <taxon>Pseudomonadota</taxon>
        <taxon>Alphaproteobacteria</taxon>
        <taxon>Rhodobacterales</taxon>
        <taxon>Roseobacteraceae</taxon>
        <taxon>Thalassococcus</taxon>
    </lineage>
</organism>
<evidence type="ECO:0000259" key="1">
    <source>
        <dbReference type="PROSITE" id="PS51186"/>
    </source>
</evidence>
<dbReference type="PANTHER" id="PTHR43792:SF1">
    <property type="entry name" value="N-ACETYLTRANSFERASE DOMAIN-CONTAINING PROTEIN"/>
    <property type="match status" value="1"/>
</dbReference>
<dbReference type="SUPFAM" id="SSF55729">
    <property type="entry name" value="Acyl-CoA N-acyltransferases (Nat)"/>
    <property type="match status" value="1"/>
</dbReference>
<proteinExistence type="predicted"/>
<reference evidence="2 3" key="1">
    <citation type="submission" date="2016-10" db="EMBL/GenBank/DDBJ databases">
        <authorList>
            <person name="de Groot N.N."/>
        </authorList>
    </citation>
    <scope>NUCLEOTIDE SEQUENCE [LARGE SCALE GENOMIC DNA]</scope>
    <source>
        <strain evidence="2 3">DSM 26915</strain>
    </source>
</reference>
<dbReference type="Gene3D" id="3.40.630.30">
    <property type="match status" value="1"/>
</dbReference>
<dbReference type="InterPro" id="IPR000182">
    <property type="entry name" value="GNAT_dom"/>
</dbReference>
<sequence length="176" mass="20287">MSLTPAPRLETDRLIIRSFHMDDFDSFAEFHADPVRAPGFGEVYTRDQSWRWFACNIGHWHIHGYGYMTVEDKETGRPCGICGIWNPEGWPEPEIGWVVYEAFEGKGIAYEAAVRVRRWAYEELGLKTLTSNILSSNDRSQALATRLGAKYERTYHNVHMGEDQLWRHPGPDEVLA</sequence>
<dbReference type="Pfam" id="PF13302">
    <property type="entry name" value="Acetyltransf_3"/>
    <property type="match status" value="1"/>
</dbReference>
<keyword evidence="3" id="KW-1185">Reference proteome</keyword>
<evidence type="ECO:0000313" key="2">
    <source>
        <dbReference type="EMBL" id="SEF72370.1"/>
    </source>
</evidence>
<dbReference type="AlphaFoldDB" id="A0A1H5UBG2"/>
<protein>
    <submittedName>
        <fullName evidence="2">Protein N-acetyltransferase, RimJ/RimL family</fullName>
    </submittedName>
</protein>
<dbReference type="GO" id="GO:0016747">
    <property type="term" value="F:acyltransferase activity, transferring groups other than amino-acyl groups"/>
    <property type="evidence" value="ECO:0007669"/>
    <property type="project" value="InterPro"/>
</dbReference>
<dbReference type="EMBL" id="FNUZ01000001">
    <property type="protein sequence ID" value="SEF72370.1"/>
    <property type="molecule type" value="Genomic_DNA"/>
</dbReference>
<name>A0A1H5UBG2_9RHOB</name>
<accession>A0A1H5UBG2</accession>
<feature type="domain" description="N-acetyltransferase" evidence="1">
    <location>
        <begin position="14"/>
        <end position="171"/>
    </location>
</feature>
<dbReference type="InterPro" id="IPR051531">
    <property type="entry name" value="N-acetyltransferase"/>
</dbReference>
<dbReference type="PANTHER" id="PTHR43792">
    <property type="entry name" value="GNAT FAMILY, PUTATIVE (AFU_ORTHOLOGUE AFUA_3G00765)-RELATED-RELATED"/>
    <property type="match status" value="1"/>
</dbReference>
<gene>
    <name evidence="2" type="ORF">SAMN04488045_0940</name>
</gene>
<dbReference type="OrthoDB" id="6293260at2"/>
<dbReference type="Proteomes" id="UP000236752">
    <property type="component" value="Unassembled WGS sequence"/>
</dbReference>
<dbReference type="RefSeq" id="WP_103909272.1">
    <property type="nucleotide sequence ID" value="NZ_FNUZ01000001.1"/>
</dbReference>
<dbReference type="InterPro" id="IPR016181">
    <property type="entry name" value="Acyl_CoA_acyltransferase"/>
</dbReference>